<keyword evidence="6 8" id="KW-0326">Glycosidase</keyword>
<evidence type="ECO:0000313" key="11">
    <source>
        <dbReference type="Proteomes" id="UP000596660"/>
    </source>
</evidence>
<proteinExistence type="inferred from homology"/>
<comment type="similarity">
    <text evidence="2 8">Belongs to the glycosyl hydrolase 28 family.</text>
</comment>
<evidence type="ECO:0000256" key="8">
    <source>
        <dbReference type="RuleBase" id="RU361169"/>
    </source>
</evidence>
<dbReference type="Gene3D" id="2.160.20.10">
    <property type="entry name" value="Single-stranded right-handed beta-helix, Pectin lyase-like"/>
    <property type="match status" value="1"/>
</dbReference>
<keyword evidence="9" id="KW-0732">Signal</keyword>
<keyword evidence="4" id="KW-0964">Secreted</keyword>
<dbReference type="InterPro" id="IPR012334">
    <property type="entry name" value="Pectin_lyas_fold"/>
</dbReference>
<dbReference type="RefSeq" id="XP_021740262.1">
    <property type="nucleotide sequence ID" value="XM_021884570.1"/>
</dbReference>
<dbReference type="InterPro" id="IPR011050">
    <property type="entry name" value="Pectin_lyase_fold/virulence"/>
</dbReference>
<dbReference type="OrthoDB" id="187139at2759"/>
<dbReference type="OMA" id="CAITFDM"/>
<feature type="signal peptide" evidence="9">
    <location>
        <begin position="1"/>
        <end position="20"/>
    </location>
</feature>
<evidence type="ECO:0000256" key="2">
    <source>
        <dbReference type="ARBA" id="ARBA00008834"/>
    </source>
</evidence>
<evidence type="ECO:0000256" key="7">
    <source>
        <dbReference type="ARBA" id="ARBA00023316"/>
    </source>
</evidence>
<keyword evidence="11" id="KW-1185">Reference proteome</keyword>
<dbReference type="GO" id="GO:0004650">
    <property type="term" value="F:polygalacturonase activity"/>
    <property type="evidence" value="ECO:0007669"/>
    <property type="project" value="InterPro"/>
</dbReference>
<dbReference type="GO" id="GO:0071555">
    <property type="term" value="P:cell wall organization"/>
    <property type="evidence" value="ECO:0007669"/>
    <property type="project" value="UniProtKB-KW"/>
</dbReference>
<accession>A0A803MEB5</accession>
<evidence type="ECO:0000256" key="1">
    <source>
        <dbReference type="ARBA" id="ARBA00004191"/>
    </source>
</evidence>
<keyword evidence="3" id="KW-0134">Cell wall</keyword>
<protein>
    <recommendedName>
        <fullName evidence="12">Polygalacturonase</fullName>
    </recommendedName>
</protein>
<evidence type="ECO:0000256" key="6">
    <source>
        <dbReference type="ARBA" id="ARBA00023295"/>
    </source>
</evidence>
<evidence type="ECO:0000256" key="9">
    <source>
        <dbReference type="SAM" id="SignalP"/>
    </source>
</evidence>
<dbReference type="SUPFAM" id="SSF51126">
    <property type="entry name" value="Pectin lyase-like"/>
    <property type="match status" value="1"/>
</dbReference>
<dbReference type="SMART" id="SM00710">
    <property type="entry name" value="PbH1"/>
    <property type="match status" value="5"/>
</dbReference>
<reference evidence="10" key="1">
    <citation type="journal article" date="2017" name="Nature">
        <title>The genome of Chenopodium quinoa.</title>
        <authorList>
            <person name="Jarvis D.E."/>
            <person name="Ho Y.S."/>
            <person name="Lightfoot D.J."/>
            <person name="Schmoeckel S.M."/>
            <person name="Li B."/>
            <person name="Borm T.J.A."/>
            <person name="Ohyanagi H."/>
            <person name="Mineta K."/>
            <person name="Michell C.T."/>
            <person name="Saber N."/>
            <person name="Kharbatia N.M."/>
            <person name="Rupper R.R."/>
            <person name="Sharp A.R."/>
            <person name="Dally N."/>
            <person name="Boughton B.A."/>
            <person name="Woo Y.H."/>
            <person name="Gao G."/>
            <person name="Schijlen E.G.W.M."/>
            <person name="Guo X."/>
            <person name="Momin A.A."/>
            <person name="Negrao S."/>
            <person name="Al-Babili S."/>
            <person name="Gehring C."/>
            <person name="Roessner U."/>
            <person name="Jung C."/>
            <person name="Murphy K."/>
            <person name="Arold S.T."/>
            <person name="Gojobori T."/>
            <person name="van der Linden C.G."/>
            <person name="van Loo E.N."/>
            <person name="Jellen E.N."/>
            <person name="Maughan P.J."/>
            <person name="Tester M."/>
        </authorList>
    </citation>
    <scope>NUCLEOTIDE SEQUENCE [LARGE SCALE GENOMIC DNA]</scope>
    <source>
        <strain evidence="10">cv. PI 614886</strain>
    </source>
</reference>
<evidence type="ECO:0008006" key="12">
    <source>
        <dbReference type="Google" id="ProtNLM"/>
    </source>
</evidence>
<dbReference type="Proteomes" id="UP000596660">
    <property type="component" value="Unplaced"/>
</dbReference>
<dbReference type="EnsemblPlants" id="AUR62027808-RA">
    <property type="protein sequence ID" value="AUR62027808-RA:cds"/>
    <property type="gene ID" value="AUR62027808"/>
</dbReference>
<dbReference type="PANTHER" id="PTHR31375">
    <property type="match status" value="1"/>
</dbReference>
<dbReference type="AlphaFoldDB" id="A0A803MEB5"/>
<evidence type="ECO:0000256" key="5">
    <source>
        <dbReference type="ARBA" id="ARBA00022801"/>
    </source>
</evidence>
<dbReference type="FunFam" id="2.160.20.10:FF:000004">
    <property type="entry name" value="Pectin lyase-like superfamily protein"/>
    <property type="match status" value="1"/>
</dbReference>
<sequence length="411" mass="44005">MAPTAKLPLFFILFQWCTVAIKGHTAASGGVVFDIWNHGAKTDGDATQALMSAWKAACAATTPTTVLVPKGSYVLNAIKLQGPCKSRVTLEILGNFRAPADPALFKGEDTWVKVQNVDGLTITAPKGAGVFDGQGYMAWTMNDCSKTGKCNSLPYNFRFNSLTNSVIHGITSLDSKLFHMAILRCKQLIMHDITISAPKTSLNTDGIHVGRSDGVNITLAQIGTGDDCVSIGDGAKNVHIEQVTCGPGHGISVGSLGRYPNEEPVQDITVKGCTIKNTDNGVRVKTWHNSYQGVVTGLHFEDITVENVLNPIIVDQEYCPYNHCVQKTPSKVKLSDIRFKNVRGTSGSKEAVKVVCSSGVPCEKIQLTDIDLTYTGEDGPAVSMCKNVRPVITGKQIPPACSAPVTPSKDL</sequence>
<dbReference type="GO" id="GO:0005975">
    <property type="term" value="P:carbohydrate metabolic process"/>
    <property type="evidence" value="ECO:0007669"/>
    <property type="project" value="InterPro"/>
</dbReference>
<keyword evidence="5 8" id="KW-0378">Hydrolase</keyword>
<comment type="subcellular location">
    <subcellularLocation>
        <location evidence="1">Secreted</location>
        <location evidence="1">Cell wall</location>
    </subcellularLocation>
</comment>
<reference evidence="10" key="2">
    <citation type="submission" date="2021-03" db="UniProtKB">
        <authorList>
            <consortium name="EnsemblPlants"/>
        </authorList>
    </citation>
    <scope>IDENTIFICATION</scope>
</reference>
<organism evidence="10 11">
    <name type="scientific">Chenopodium quinoa</name>
    <name type="common">Quinoa</name>
    <dbReference type="NCBI Taxonomy" id="63459"/>
    <lineage>
        <taxon>Eukaryota</taxon>
        <taxon>Viridiplantae</taxon>
        <taxon>Streptophyta</taxon>
        <taxon>Embryophyta</taxon>
        <taxon>Tracheophyta</taxon>
        <taxon>Spermatophyta</taxon>
        <taxon>Magnoliopsida</taxon>
        <taxon>eudicotyledons</taxon>
        <taxon>Gunneridae</taxon>
        <taxon>Pentapetalae</taxon>
        <taxon>Caryophyllales</taxon>
        <taxon>Chenopodiaceae</taxon>
        <taxon>Chenopodioideae</taxon>
        <taxon>Atripliceae</taxon>
        <taxon>Chenopodium</taxon>
    </lineage>
</organism>
<dbReference type="InterPro" id="IPR006626">
    <property type="entry name" value="PbH1"/>
</dbReference>
<dbReference type="SMR" id="A0A803MEB5"/>
<gene>
    <name evidence="10" type="primary">LOC110706626</name>
</gene>
<dbReference type="GeneID" id="110706626"/>
<name>A0A803MEB5_CHEQI</name>
<evidence type="ECO:0000256" key="4">
    <source>
        <dbReference type="ARBA" id="ARBA00022525"/>
    </source>
</evidence>
<feature type="chain" id="PRO_5030564964" description="Polygalacturonase" evidence="9">
    <location>
        <begin position="21"/>
        <end position="411"/>
    </location>
</feature>
<dbReference type="KEGG" id="cqi:110706626"/>
<dbReference type="InterPro" id="IPR000743">
    <property type="entry name" value="Glyco_hydro_28"/>
</dbReference>
<evidence type="ECO:0000313" key="10">
    <source>
        <dbReference type="EnsemblPlants" id="AUR62027808-RA:cds"/>
    </source>
</evidence>
<evidence type="ECO:0000256" key="3">
    <source>
        <dbReference type="ARBA" id="ARBA00022512"/>
    </source>
</evidence>
<dbReference type="Pfam" id="PF00295">
    <property type="entry name" value="Glyco_hydro_28"/>
    <property type="match status" value="1"/>
</dbReference>
<keyword evidence="7" id="KW-0961">Cell wall biogenesis/degradation</keyword>
<dbReference type="Gramene" id="AUR62027808-RA">
    <property type="protein sequence ID" value="AUR62027808-RA:cds"/>
    <property type="gene ID" value="AUR62027808"/>
</dbReference>